<evidence type="ECO:0000256" key="1">
    <source>
        <dbReference type="SAM" id="Phobius"/>
    </source>
</evidence>
<organism evidence="3 4">
    <name type="scientific">Candidatus Sulfuritelmatomonas gaucii</name>
    <dbReference type="NCBI Taxonomy" id="2043161"/>
    <lineage>
        <taxon>Bacteria</taxon>
        <taxon>Pseudomonadati</taxon>
        <taxon>Acidobacteriota</taxon>
        <taxon>Terriglobia</taxon>
        <taxon>Terriglobales</taxon>
        <taxon>Acidobacteriaceae</taxon>
        <taxon>Candidatus Sulfuritelmatomonas</taxon>
    </lineage>
</organism>
<keyword evidence="2" id="KW-0732">Signal</keyword>
<evidence type="ECO:0008006" key="5">
    <source>
        <dbReference type="Google" id="ProtNLM"/>
    </source>
</evidence>
<feature type="transmembrane region" description="Helical" evidence="1">
    <location>
        <begin position="119"/>
        <end position="140"/>
    </location>
</feature>
<feature type="signal peptide" evidence="2">
    <location>
        <begin position="1"/>
        <end position="31"/>
    </location>
</feature>
<reference evidence="4" key="1">
    <citation type="submission" date="2018-02" db="EMBL/GenBank/DDBJ databases">
        <authorList>
            <person name="Hausmann B."/>
        </authorList>
    </citation>
    <scope>NUCLEOTIDE SEQUENCE [LARGE SCALE GENOMIC DNA]</scope>
    <source>
        <strain evidence="4">Peat soil MAG SbA5</strain>
    </source>
</reference>
<feature type="chain" id="PRO_5014692759" description="Secreted protein" evidence="2">
    <location>
        <begin position="32"/>
        <end position="141"/>
    </location>
</feature>
<dbReference type="OrthoDB" id="9996781at2"/>
<gene>
    <name evidence="3" type="ORF">SBA5_340008</name>
</gene>
<accession>A0A2N9LGU4</accession>
<keyword evidence="1" id="KW-1133">Transmembrane helix</keyword>
<dbReference type="Proteomes" id="UP000239735">
    <property type="component" value="Unassembled WGS sequence"/>
</dbReference>
<evidence type="ECO:0000256" key="2">
    <source>
        <dbReference type="SAM" id="SignalP"/>
    </source>
</evidence>
<evidence type="ECO:0000313" key="4">
    <source>
        <dbReference type="Proteomes" id="UP000239735"/>
    </source>
</evidence>
<evidence type="ECO:0000313" key="3">
    <source>
        <dbReference type="EMBL" id="SPE22481.1"/>
    </source>
</evidence>
<sequence length="141" mass="15328">MSSYLWFFCRKSFLSIAIACAIIAAVPACHAETAPQLDKHARKMEKRLARFRPGTYLDLAFRDSSQTYGSLGALSDASFQFTDADSNRVQTRSYDDVASVKKAKEYIGSGSEPGRHIHLLLPVLIGAGAAAAAFAIVEVVR</sequence>
<keyword evidence="1" id="KW-0812">Transmembrane</keyword>
<protein>
    <recommendedName>
        <fullName evidence="5">Secreted protein</fullName>
    </recommendedName>
</protein>
<keyword evidence="1" id="KW-0472">Membrane</keyword>
<proteinExistence type="predicted"/>
<dbReference type="EMBL" id="OKRB01000091">
    <property type="protein sequence ID" value="SPE22481.1"/>
    <property type="molecule type" value="Genomic_DNA"/>
</dbReference>
<dbReference type="AlphaFoldDB" id="A0A2N9LGU4"/>
<name>A0A2N9LGU4_9BACT</name>